<keyword evidence="1" id="KW-0812">Transmembrane</keyword>
<dbReference type="AlphaFoldDB" id="A0A8J7HTN5"/>
<keyword evidence="1" id="KW-1133">Transmembrane helix</keyword>
<accession>A0A8J7HTN5</accession>
<evidence type="ECO:0008006" key="4">
    <source>
        <dbReference type="Google" id="ProtNLM"/>
    </source>
</evidence>
<dbReference type="EMBL" id="JAECZC010000010">
    <property type="protein sequence ID" value="MBH8562229.1"/>
    <property type="molecule type" value="Genomic_DNA"/>
</dbReference>
<proteinExistence type="predicted"/>
<organism evidence="2 3">
    <name type="scientific">Amazonocrinis nigriterrae CENA67</name>
    <dbReference type="NCBI Taxonomy" id="2794033"/>
    <lineage>
        <taxon>Bacteria</taxon>
        <taxon>Bacillati</taxon>
        <taxon>Cyanobacteriota</taxon>
        <taxon>Cyanophyceae</taxon>
        <taxon>Nostocales</taxon>
        <taxon>Nostocaceae</taxon>
        <taxon>Amazonocrinis</taxon>
        <taxon>Amazonocrinis nigriterrae</taxon>
    </lineage>
</organism>
<gene>
    <name evidence="2" type="ORF">I8748_08575</name>
</gene>
<reference evidence="2 3" key="1">
    <citation type="journal article" date="2021" name="Int. J. Syst. Evol. Microbiol.">
        <title>Amazonocrinis nigriterrae gen. nov., sp. nov., Atlanticothrix silvestris gen. nov., sp. nov. and Dendronalium phyllosphericum gen. nov., sp. nov., nostocacean cyanobacteria from Brazilian environments.</title>
        <authorList>
            <person name="Alvarenga D.O."/>
            <person name="Andreote A.P.D."/>
            <person name="Branco L.H.Z."/>
            <person name="Delbaje E."/>
            <person name="Cruz R.B."/>
            <person name="Varani A.M."/>
            <person name="Fiore M.F."/>
        </authorList>
    </citation>
    <scope>NUCLEOTIDE SEQUENCE [LARGE SCALE GENOMIC DNA]</scope>
    <source>
        <strain evidence="2 3">CENA67</strain>
    </source>
</reference>
<dbReference type="Proteomes" id="UP000632766">
    <property type="component" value="Unassembled WGS sequence"/>
</dbReference>
<name>A0A8J7HTN5_9NOST</name>
<dbReference type="SUPFAM" id="SSF101756">
    <property type="entry name" value="Hypothetical protein YgiW"/>
    <property type="match status" value="1"/>
</dbReference>
<evidence type="ECO:0000256" key="1">
    <source>
        <dbReference type="SAM" id="Phobius"/>
    </source>
</evidence>
<dbReference type="InterPro" id="IPR036700">
    <property type="entry name" value="BOBF_sf"/>
</dbReference>
<comment type="caution">
    <text evidence="2">The sequence shown here is derived from an EMBL/GenBank/DDBJ whole genome shotgun (WGS) entry which is preliminary data.</text>
</comment>
<feature type="transmembrane region" description="Helical" evidence="1">
    <location>
        <begin position="20"/>
        <end position="41"/>
    </location>
</feature>
<evidence type="ECO:0000313" key="2">
    <source>
        <dbReference type="EMBL" id="MBH8562229.1"/>
    </source>
</evidence>
<evidence type="ECO:0000313" key="3">
    <source>
        <dbReference type="Proteomes" id="UP000632766"/>
    </source>
</evidence>
<sequence length="138" mass="15739">MQQAKNFYLLFWDGYSIIPYRLGFTLFLIAGLCSCGSLNMLGFQASNFNFGSNVTPIREIKPQQNKQTTVYIQGKVEKRVPLIKRWAYQINDTTGTIWVVTNQSNLKQGAKVVIKGKVCYQSIPLANQEFGEVYIEEE</sequence>
<dbReference type="PROSITE" id="PS51257">
    <property type="entry name" value="PROKAR_LIPOPROTEIN"/>
    <property type="match status" value="1"/>
</dbReference>
<protein>
    <recommendedName>
        <fullName evidence="4">OB domain-containing protein</fullName>
    </recommendedName>
</protein>
<keyword evidence="1" id="KW-0472">Membrane</keyword>
<keyword evidence="3" id="KW-1185">Reference proteome</keyword>